<feature type="region of interest" description="Disordered" evidence="6">
    <location>
        <begin position="29"/>
        <end position="57"/>
    </location>
</feature>
<accession>A0ABW3HW33</accession>
<comment type="caution">
    <text evidence="8">The sequence shown here is derived from an EMBL/GenBank/DDBJ whole genome shotgun (WGS) entry which is preliminary data.</text>
</comment>
<name>A0ABW3HW33_9BACL</name>
<evidence type="ECO:0000256" key="7">
    <source>
        <dbReference type="SAM" id="SignalP"/>
    </source>
</evidence>
<dbReference type="Gene3D" id="3.40.190.10">
    <property type="entry name" value="Periplasmic binding protein-like II"/>
    <property type="match status" value="2"/>
</dbReference>
<evidence type="ECO:0000256" key="1">
    <source>
        <dbReference type="ARBA" id="ARBA00022475"/>
    </source>
</evidence>
<keyword evidence="1" id="KW-1003">Cell membrane</keyword>
<dbReference type="EMBL" id="JBHTJZ010000065">
    <property type="protein sequence ID" value="MFD0961742.1"/>
    <property type="molecule type" value="Genomic_DNA"/>
</dbReference>
<dbReference type="SUPFAM" id="SSF53850">
    <property type="entry name" value="Periplasmic binding protein-like II"/>
    <property type="match status" value="1"/>
</dbReference>
<sequence length="549" mass="61379">MKRLKKSGLILTCLLLMVSMLAACSGNGNKNSNEKGPAESSKPEATNSGTAGEDNPYKEPMEISIAFWDIEGELAKVEKDPIVQEILNKFNITIKPVNTTWDDYGQKIQMWAASGQLPDVFAIDAMGTQYQRKWIDQGVVAPLPDLAKYPNLAEYFKAPDIEGLAVDGKHYTIPRRMFPSVDWSALDRVVMYRWDLAQAAGITKEPDTWEEFKAMLDAIVKADPEGKNITGVTAAQVKMIGGLFWLYGNPVATSDGSGADFKWIKEDGQFIPAVFSQHALPAVQNMKDMYDKKLIDPDIALTSPDIAYDKFASGKAAAMLGGGGFINMDQNVYAKRWANSYPEKDVLESIKVLKPLKGPDGQRHHAIFKTYWSESYFSGKIDSKKLDRILALYDYVLSPEGKALITYGKEGVDYKVEGDQKVMLDKTPHAQKYPATAFLKNLVAYETADAYNMSNPQISHEGIRQEAVNYIDWILNNTKVPDYDIRLTYMSTPTKDKFTIFDHDDLLNVMLSKESAEQAWQKVVDGYKAKGLDKMIEEVNMKANELGIE</sequence>
<dbReference type="InterPro" id="IPR006059">
    <property type="entry name" value="SBP"/>
</dbReference>
<keyword evidence="5" id="KW-0449">Lipoprotein</keyword>
<dbReference type="RefSeq" id="WP_377567608.1">
    <property type="nucleotide sequence ID" value="NZ_JBHTJZ010000065.1"/>
</dbReference>
<organism evidence="8 9">
    <name type="scientific">Paenibacillus chungangensis</name>
    <dbReference type="NCBI Taxonomy" id="696535"/>
    <lineage>
        <taxon>Bacteria</taxon>
        <taxon>Bacillati</taxon>
        <taxon>Bacillota</taxon>
        <taxon>Bacilli</taxon>
        <taxon>Bacillales</taxon>
        <taxon>Paenibacillaceae</taxon>
        <taxon>Paenibacillus</taxon>
    </lineage>
</organism>
<feature type="chain" id="PRO_5045850910" evidence="7">
    <location>
        <begin position="23"/>
        <end position="549"/>
    </location>
</feature>
<proteinExistence type="predicted"/>
<keyword evidence="9" id="KW-1185">Reference proteome</keyword>
<keyword evidence="2 7" id="KW-0732">Signal</keyword>
<dbReference type="InterPro" id="IPR050490">
    <property type="entry name" value="Bact_solute-bd_prot1"/>
</dbReference>
<keyword evidence="4" id="KW-0564">Palmitate</keyword>
<feature type="signal peptide" evidence="7">
    <location>
        <begin position="1"/>
        <end position="22"/>
    </location>
</feature>
<reference evidence="9" key="1">
    <citation type="journal article" date="2019" name="Int. J. Syst. Evol. Microbiol.">
        <title>The Global Catalogue of Microorganisms (GCM) 10K type strain sequencing project: providing services to taxonomists for standard genome sequencing and annotation.</title>
        <authorList>
            <consortium name="The Broad Institute Genomics Platform"/>
            <consortium name="The Broad Institute Genome Sequencing Center for Infectious Disease"/>
            <person name="Wu L."/>
            <person name="Ma J."/>
        </authorList>
    </citation>
    <scope>NUCLEOTIDE SEQUENCE [LARGE SCALE GENOMIC DNA]</scope>
    <source>
        <strain evidence="9">CCUG 59129</strain>
    </source>
</reference>
<dbReference type="Pfam" id="PF13416">
    <property type="entry name" value="SBP_bac_8"/>
    <property type="match status" value="1"/>
</dbReference>
<dbReference type="PROSITE" id="PS51257">
    <property type="entry name" value="PROKAR_LIPOPROTEIN"/>
    <property type="match status" value="1"/>
</dbReference>
<protein>
    <submittedName>
        <fullName evidence="8">Extracellular solute-binding protein</fullName>
    </submittedName>
</protein>
<gene>
    <name evidence="8" type="ORF">ACFQ2I_20565</name>
</gene>
<evidence type="ECO:0000256" key="6">
    <source>
        <dbReference type="SAM" id="MobiDB-lite"/>
    </source>
</evidence>
<evidence type="ECO:0000313" key="9">
    <source>
        <dbReference type="Proteomes" id="UP001596989"/>
    </source>
</evidence>
<evidence type="ECO:0000256" key="2">
    <source>
        <dbReference type="ARBA" id="ARBA00022729"/>
    </source>
</evidence>
<dbReference type="Proteomes" id="UP001596989">
    <property type="component" value="Unassembled WGS sequence"/>
</dbReference>
<evidence type="ECO:0000256" key="5">
    <source>
        <dbReference type="ARBA" id="ARBA00023288"/>
    </source>
</evidence>
<dbReference type="PANTHER" id="PTHR43649:SF33">
    <property type="entry name" value="POLYGALACTURONAN_RHAMNOGALACTURONAN-BINDING PROTEIN YTCQ"/>
    <property type="match status" value="1"/>
</dbReference>
<evidence type="ECO:0000313" key="8">
    <source>
        <dbReference type="EMBL" id="MFD0961742.1"/>
    </source>
</evidence>
<keyword evidence="3" id="KW-0472">Membrane</keyword>
<evidence type="ECO:0000256" key="4">
    <source>
        <dbReference type="ARBA" id="ARBA00023139"/>
    </source>
</evidence>
<evidence type="ECO:0000256" key="3">
    <source>
        <dbReference type="ARBA" id="ARBA00023136"/>
    </source>
</evidence>
<dbReference type="PANTHER" id="PTHR43649">
    <property type="entry name" value="ARABINOSE-BINDING PROTEIN-RELATED"/>
    <property type="match status" value="1"/>
</dbReference>